<protein>
    <submittedName>
        <fullName evidence="1">Uncharacterized protein</fullName>
    </submittedName>
</protein>
<dbReference type="InterPro" id="IPR012456">
    <property type="entry name" value="DUF1661"/>
</dbReference>
<dbReference type="Pfam" id="PF07877">
    <property type="entry name" value="DUF1661"/>
    <property type="match status" value="1"/>
</dbReference>
<organism evidence="1 2">
    <name type="scientific">Porphyromonas gulae</name>
    <dbReference type="NCBI Taxonomy" id="111105"/>
    <lineage>
        <taxon>Bacteria</taxon>
        <taxon>Pseudomonadati</taxon>
        <taxon>Bacteroidota</taxon>
        <taxon>Bacteroidia</taxon>
        <taxon>Bacteroidales</taxon>
        <taxon>Porphyromonadaceae</taxon>
        <taxon>Porphyromonas</taxon>
    </lineage>
</organism>
<accession>A0A0A2FAA1</accession>
<dbReference type="Proteomes" id="UP000030146">
    <property type="component" value="Unassembled WGS sequence"/>
</dbReference>
<comment type="caution">
    <text evidence="1">The sequence shown here is derived from an EMBL/GenBank/DDBJ whole genome shotgun (WGS) entry which is preliminary data.</text>
</comment>
<sequence length="77" mass="9177">MWREKIFLLARDFFHSRAKAKKKSRVFCRKMEPLFLLFTLVIFVPCFGCAEYLPNASLKAIRGTKWRILATPHPDYR</sequence>
<dbReference type="EMBL" id="JRAK01000080">
    <property type="protein sequence ID" value="KGN87893.1"/>
    <property type="molecule type" value="Genomic_DNA"/>
</dbReference>
<keyword evidence="2" id="KW-1185">Reference proteome</keyword>
<name>A0A0A2FAA1_9PORP</name>
<proteinExistence type="predicted"/>
<evidence type="ECO:0000313" key="2">
    <source>
        <dbReference type="Proteomes" id="UP000030146"/>
    </source>
</evidence>
<evidence type="ECO:0000313" key="1">
    <source>
        <dbReference type="EMBL" id="KGN87893.1"/>
    </source>
</evidence>
<reference evidence="1 2" key="1">
    <citation type="submission" date="2014-08" db="EMBL/GenBank/DDBJ databases">
        <title>Porphyromonas gulae strain:COT-052_OH3439 Genome sequencing.</title>
        <authorList>
            <person name="Wallis C."/>
            <person name="Deusch O."/>
            <person name="O'Flynn C."/>
            <person name="Davis I."/>
            <person name="Jospin G."/>
            <person name="Darling A.E."/>
            <person name="Coil D.A."/>
            <person name="Alexiev A."/>
            <person name="Horsfall A."/>
            <person name="Kirkwood N."/>
            <person name="Harris S."/>
            <person name="Eisen J.A."/>
        </authorList>
    </citation>
    <scope>NUCLEOTIDE SEQUENCE [LARGE SCALE GENOMIC DNA]</scope>
    <source>
        <strain evidence="2">COT-052 OH3439</strain>
    </source>
</reference>
<dbReference type="AlphaFoldDB" id="A0A0A2FAA1"/>
<dbReference type="PATRIC" id="fig|111105.18.peg.625"/>
<dbReference type="RefSeq" id="WP_039424714.1">
    <property type="nucleotide sequence ID" value="NZ_JRAK01000080.1"/>
</dbReference>
<gene>
    <name evidence="1" type="ORF">HR15_05520</name>
</gene>